<evidence type="ECO:0000256" key="2">
    <source>
        <dbReference type="ARBA" id="ARBA00004604"/>
    </source>
</evidence>
<protein>
    <recommendedName>
        <fullName evidence="7">U three protein 7</fullName>
    </recommendedName>
</protein>
<organism evidence="11 12">
    <name type="scientific">Piptocephalis cylindrospora</name>
    <dbReference type="NCBI Taxonomy" id="1907219"/>
    <lineage>
        <taxon>Eukaryota</taxon>
        <taxon>Fungi</taxon>
        <taxon>Fungi incertae sedis</taxon>
        <taxon>Zoopagomycota</taxon>
        <taxon>Zoopagomycotina</taxon>
        <taxon>Zoopagomycetes</taxon>
        <taxon>Zoopagales</taxon>
        <taxon>Piptocephalidaceae</taxon>
        <taxon>Piptocephalis</taxon>
    </lineage>
</organism>
<dbReference type="EMBL" id="KZ988300">
    <property type="protein sequence ID" value="RKP12525.1"/>
    <property type="molecule type" value="Genomic_DNA"/>
</dbReference>
<comment type="function">
    <text evidence="1">Involved in nucleolar processing of pre-18S ribosomal RNA.</text>
</comment>
<dbReference type="GO" id="GO:0032040">
    <property type="term" value="C:small-subunit processome"/>
    <property type="evidence" value="ECO:0007669"/>
    <property type="project" value="TreeGrafter"/>
</dbReference>
<dbReference type="OrthoDB" id="10251154at2759"/>
<keyword evidence="3" id="KW-0698">rRNA processing</keyword>
<dbReference type="PROSITE" id="PS50294">
    <property type="entry name" value="WD_REPEATS_REGION"/>
    <property type="match status" value="1"/>
</dbReference>
<dbReference type="Proteomes" id="UP000267251">
    <property type="component" value="Unassembled WGS sequence"/>
</dbReference>
<reference evidence="12" key="1">
    <citation type="journal article" date="2018" name="Nat. Microbiol.">
        <title>Leveraging single-cell genomics to expand the fungal tree of life.</title>
        <authorList>
            <person name="Ahrendt S.R."/>
            <person name="Quandt C.A."/>
            <person name="Ciobanu D."/>
            <person name="Clum A."/>
            <person name="Salamov A."/>
            <person name="Andreopoulos B."/>
            <person name="Cheng J.F."/>
            <person name="Woyke T."/>
            <person name="Pelin A."/>
            <person name="Henrissat B."/>
            <person name="Reynolds N.K."/>
            <person name="Benny G.L."/>
            <person name="Smith M.E."/>
            <person name="James T.Y."/>
            <person name="Grigoriev I.V."/>
        </authorList>
    </citation>
    <scope>NUCLEOTIDE SEQUENCE [LARGE SCALE GENOMIC DNA]</scope>
</reference>
<evidence type="ECO:0000256" key="8">
    <source>
        <dbReference type="PROSITE-ProRule" id="PRU00221"/>
    </source>
</evidence>
<dbReference type="InterPro" id="IPR012952">
    <property type="entry name" value="BING4_C_dom"/>
</dbReference>
<keyword evidence="12" id="KW-1185">Reference proteome</keyword>
<feature type="region of interest" description="Disordered" evidence="9">
    <location>
        <begin position="266"/>
        <end position="313"/>
    </location>
</feature>
<evidence type="ECO:0000256" key="7">
    <source>
        <dbReference type="ARBA" id="ARBA00076453"/>
    </source>
</evidence>
<evidence type="ECO:0000259" key="10">
    <source>
        <dbReference type="SMART" id="SM01033"/>
    </source>
</evidence>
<feature type="repeat" description="WD" evidence="8">
    <location>
        <begin position="89"/>
        <end position="130"/>
    </location>
</feature>
<dbReference type="Pfam" id="PF08149">
    <property type="entry name" value="BING4CT"/>
    <property type="match status" value="1"/>
</dbReference>
<evidence type="ECO:0000256" key="9">
    <source>
        <dbReference type="SAM" id="MobiDB-lite"/>
    </source>
</evidence>
<dbReference type="GO" id="GO:0030686">
    <property type="term" value="C:90S preribosome"/>
    <property type="evidence" value="ECO:0007669"/>
    <property type="project" value="TreeGrafter"/>
</dbReference>
<dbReference type="PANTHER" id="PTHR14085">
    <property type="entry name" value="WD-REPEAT PROTEIN BING4"/>
    <property type="match status" value="1"/>
</dbReference>
<dbReference type="InterPro" id="IPR015943">
    <property type="entry name" value="WD40/YVTN_repeat-like_dom_sf"/>
</dbReference>
<dbReference type="PROSITE" id="PS50082">
    <property type="entry name" value="WD_REPEATS_2"/>
    <property type="match status" value="1"/>
</dbReference>
<dbReference type="PROSITE" id="PS00678">
    <property type="entry name" value="WD_REPEATS_1"/>
    <property type="match status" value="1"/>
</dbReference>
<dbReference type="Gene3D" id="2.130.10.10">
    <property type="entry name" value="YVTN repeat-like/Quinoprotein amine dehydrogenase"/>
    <property type="match status" value="1"/>
</dbReference>
<dbReference type="SUPFAM" id="SSF50978">
    <property type="entry name" value="WD40 repeat-like"/>
    <property type="match status" value="1"/>
</dbReference>
<dbReference type="SMART" id="SM00320">
    <property type="entry name" value="WD40"/>
    <property type="match status" value="2"/>
</dbReference>
<dbReference type="InterPro" id="IPR036322">
    <property type="entry name" value="WD40_repeat_dom_sf"/>
</dbReference>
<keyword evidence="5" id="KW-0677">Repeat</keyword>
<name>A0A4P9Y187_9FUNG</name>
<dbReference type="FunFam" id="2.130.10.10:FF:000378">
    <property type="entry name" value="U3 small nucleolar RNA-associated protein 7"/>
    <property type="match status" value="1"/>
</dbReference>
<proteinExistence type="predicted"/>
<feature type="non-terminal residue" evidence="11">
    <location>
        <position position="1"/>
    </location>
</feature>
<comment type="subcellular location">
    <subcellularLocation>
        <location evidence="2">Nucleus</location>
        <location evidence="2">Nucleolus</location>
    </subcellularLocation>
</comment>
<evidence type="ECO:0000256" key="5">
    <source>
        <dbReference type="ARBA" id="ARBA00022737"/>
    </source>
</evidence>
<dbReference type="GO" id="GO:0000462">
    <property type="term" value="P:maturation of SSU-rRNA from tricistronic rRNA transcript (SSU-rRNA, 5.8S rRNA, LSU-rRNA)"/>
    <property type="evidence" value="ECO:0007669"/>
    <property type="project" value="TreeGrafter"/>
</dbReference>
<evidence type="ECO:0000313" key="11">
    <source>
        <dbReference type="EMBL" id="RKP12525.1"/>
    </source>
</evidence>
<evidence type="ECO:0000256" key="1">
    <source>
        <dbReference type="ARBA" id="ARBA00004099"/>
    </source>
</evidence>
<dbReference type="AlphaFoldDB" id="A0A4P9Y187"/>
<evidence type="ECO:0000256" key="6">
    <source>
        <dbReference type="ARBA" id="ARBA00023242"/>
    </source>
</evidence>
<feature type="non-terminal residue" evidence="11">
    <location>
        <position position="329"/>
    </location>
</feature>
<keyword evidence="4 8" id="KW-0853">WD repeat</keyword>
<sequence>VEIHCLKKHVEPTRLSFLPYHFLLASVGNPGNLLYQDTSTGDVIAEHRTRLGRCTVMEQNPWNAVMHLGHNNGTVTLWSPSQGTPLAKMLCHKGPVSAMAIDRTGRHMVTAGLDGQMRVWDIRNFRSLHDYYTPKPAKSLDISQNGLLSVGYGSTVTVWKEGLERKQTSPYMSHTLKGASGGSVRAQDVRFCPYEDVLGVGHSGGISSLVIPGTGEANFDSLVANPYQTAKQRQESEVHSLLEKVQPGLIQLEPNFIGRLDRPSQAVRDLEADDDASPSAKGDPRKRAKGKSSAMRKWIRKKNRNVIDDRMTRVQDALKAKRDEAKERK</sequence>
<dbReference type="InterPro" id="IPR040315">
    <property type="entry name" value="WDR46/Utp7"/>
</dbReference>
<dbReference type="Pfam" id="PF00400">
    <property type="entry name" value="WD40"/>
    <property type="match status" value="1"/>
</dbReference>
<accession>A0A4P9Y187</accession>
<evidence type="ECO:0000313" key="12">
    <source>
        <dbReference type="Proteomes" id="UP000267251"/>
    </source>
</evidence>
<evidence type="ECO:0000256" key="3">
    <source>
        <dbReference type="ARBA" id="ARBA00022552"/>
    </source>
</evidence>
<dbReference type="InterPro" id="IPR001680">
    <property type="entry name" value="WD40_rpt"/>
</dbReference>
<gene>
    <name evidence="11" type="ORF">BJ684DRAFT_611</name>
</gene>
<evidence type="ECO:0000256" key="4">
    <source>
        <dbReference type="ARBA" id="ARBA00022574"/>
    </source>
</evidence>
<feature type="domain" description="BING4 C-terminal" evidence="10">
    <location>
        <begin position="170"/>
        <end position="254"/>
    </location>
</feature>
<keyword evidence="6" id="KW-0539">Nucleus</keyword>
<dbReference type="InterPro" id="IPR019775">
    <property type="entry name" value="WD40_repeat_CS"/>
</dbReference>
<dbReference type="SMART" id="SM01033">
    <property type="entry name" value="BING4CT"/>
    <property type="match status" value="1"/>
</dbReference>
<dbReference type="PANTHER" id="PTHR14085:SF3">
    <property type="entry name" value="WD REPEAT-CONTAINING PROTEIN 46"/>
    <property type="match status" value="1"/>
</dbReference>